<dbReference type="Proteomes" id="UP000235388">
    <property type="component" value="Unassembled WGS sequence"/>
</dbReference>
<evidence type="ECO:0000256" key="1">
    <source>
        <dbReference type="SAM" id="MobiDB-lite"/>
    </source>
</evidence>
<protein>
    <submittedName>
        <fullName evidence="2">Uncharacterized protein</fullName>
    </submittedName>
</protein>
<keyword evidence="3" id="KW-1185">Reference proteome</keyword>
<feature type="region of interest" description="Disordered" evidence="1">
    <location>
        <begin position="78"/>
        <end position="114"/>
    </location>
</feature>
<dbReference type="EMBL" id="PGCJ01000128">
    <property type="protein sequence ID" value="PLW45404.1"/>
    <property type="molecule type" value="Genomic_DNA"/>
</dbReference>
<sequence length="332" mass="37237">MTGSIPVIEVCTLMTNNNTGHQGLYTTGPNGCSSDQLRERWSDQWNWLGDRRWTSVMRSLPKPPPLHDGWTDRHPAITQRSSTSNPRQSAVGNIAHGGPTSVLPTDGTQRKKQNGQWLEPSTFWYSLVVNQRWRFGAYPDPTAGRPLVNHRSPEVPTVEPGSFQRSCDPTVKPPLRRWEGGVENPHQLTNLNQSKNVARWCTSMTGSITVIEVCTLMTNNEPVIKVQPLMTGLIPVIKGIRQRPVMLVIYHAGLVESLKPAGLKTVSLKYLSRRPAVSRPAILRLAVLWKAVLRLQLLRPPVLKLAALRLHILSPPVLRLEVSRLAVFKYNY</sequence>
<feature type="compositionally biased region" description="Polar residues" evidence="1">
    <location>
        <begin position="78"/>
        <end position="91"/>
    </location>
</feature>
<evidence type="ECO:0000313" key="2">
    <source>
        <dbReference type="EMBL" id="PLW45404.1"/>
    </source>
</evidence>
<feature type="region of interest" description="Disordered" evidence="1">
    <location>
        <begin position="146"/>
        <end position="167"/>
    </location>
</feature>
<proteinExistence type="predicted"/>
<accession>A0A2N5V5X5</accession>
<comment type="caution">
    <text evidence="2">The sequence shown here is derived from an EMBL/GenBank/DDBJ whole genome shotgun (WGS) entry which is preliminary data.</text>
</comment>
<evidence type="ECO:0000313" key="3">
    <source>
        <dbReference type="Proteomes" id="UP000235388"/>
    </source>
</evidence>
<name>A0A2N5V5X5_9BASI</name>
<organism evidence="2 3">
    <name type="scientific">Puccinia coronata f. sp. avenae</name>
    <dbReference type="NCBI Taxonomy" id="200324"/>
    <lineage>
        <taxon>Eukaryota</taxon>
        <taxon>Fungi</taxon>
        <taxon>Dikarya</taxon>
        <taxon>Basidiomycota</taxon>
        <taxon>Pucciniomycotina</taxon>
        <taxon>Pucciniomycetes</taxon>
        <taxon>Pucciniales</taxon>
        <taxon>Pucciniaceae</taxon>
        <taxon>Puccinia</taxon>
    </lineage>
</organism>
<dbReference type="AlphaFoldDB" id="A0A2N5V5X5"/>
<reference evidence="2 3" key="1">
    <citation type="submission" date="2017-11" db="EMBL/GenBank/DDBJ databases">
        <title>De novo assembly and phasing of dikaryotic genomes from two isolates of Puccinia coronata f. sp. avenae, the causal agent of oat crown rust.</title>
        <authorList>
            <person name="Miller M.E."/>
            <person name="Zhang Y."/>
            <person name="Omidvar V."/>
            <person name="Sperschneider J."/>
            <person name="Schwessinger B."/>
            <person name="Raley C."/>
            <person name="Palmer J.M."/>
            <person name="Garnica D."/>
            <person name="Upadhyaya N."/>
            <person name="Rathjen J."/>
            <person name="Taylor J.M."/>
            <person name="Park R.F."/>
            <person name="Dodds P.N."/>
            <person name="Hirsch C.D."/>
            <person name="Kianian S.F."/>
            <person name="Figueroa M."/>
        </authorList>
    </citation>
    <scope>NUCLEOTIDE SEQUENCE [LARGE SCALE GENOMIC DNA]</scope>
    <source>
        <strain evidence="2">12NC29</strain>
    </source>
</reference>
<gene>
    <name evidence="2" type="ORF">PCANC_11905</name>
</gene>